<feature type="region of interest" description="Disordered" evidence="1">
    <location>
        <begin position="188"/>
        <end position="207"/>
    </location>
</feature>
<accession>A0A3N0IZC1</accession>
<sequence length="207" mass="21663">MTAAPDTRPSASRPTRRTALTFAVGAVALLAALAIVQTLAFTARSVNADNVVTFGSVKMQVLETMDDGTGREVDAPAEETLALQSGEASRIVRIRNTGAHPLYVRVALTVTGTSHSDAASPADDLVRYASGDAAWVERDGWRYFDRALAPGETTPPLITSLTVDTAAANARFPHGSLALHIDARGVQSEHNGTNPLDAAGWPEGGTS</sequence>
<organism evidence="3 5">
    <name type="scientific">Eggerthella sinensis</name>
    <dbReference type="NCBI Taxonomy" id="242230"/>
    <lineage>
        <taxon>Bacteria</taxon>
        <taxon>Bacillati</taxon>
        <taxon>Actinomycetota</taxon>
        <taxon>Coriobacteriia</taxon>
        <taxon>Eggerthellales</taxon>
        <taxon>Eggerthellaceae</taxon>
        <taxon>Eggerthella</taxon>
    </lineage>
</organism>
<dbReference type="EMBL" id="PPTT01000001">
    <property type="protein sequence ID" value="RDB71736.1"/>
    <property type="molecule type" value="Genomic_DNA"/>
</dbReference>
<evidence type="ECO:0000313" key="5">
    <source>
        <dbReference type="Proteomes" id="UP000270112"/>
    </source>
</evidence>
<comment type="caution">
    <text evidence="3">The sequence shown here is derived from an EMBL/GenBank/DDBJ whole genome shotgun (WGS) entry which is preliminary data.</text>
</comment>
<protein>
    <submittedName>
        <fullName evidence="3">Uncharacterized protein</fullName>
    </submittedName>
</protein>
<evidence type="ECO:0000256" key="1">
    <source>
        <dbReference type="SAM" id="MobiDB-lite"/>
    </source>
</evidence>
<gene>
    <name evidence="2" type="ORF">C1876_00065</name>
    <name evidence="3" type="ORF">DMP09_05240</name>
</gene>
<dbReference type="EMBL" id="QICC01000014">
    <property type="protein sequence ID" value="RNM42339.1"/>
    <property type="molecule type" value="Genomic_DNA"/>
</dbReference>
<dbReference type="Proteomes" id="UP000270112">
    <property type="component" value="Unassembled WGS sequence"/>
</dbReference>
<evidence type="ECO:0000313" key="2">
    <source>
        <dbReference type="EMBL" id="RDB71736.1"/>
    </source>
</evidence>
<dbReference type="Proteomes" id="UP000253817">
    <property type="component" value="Unassembled WGS sequence"/>
</dbReference>
<name>A0A3N0IZC1_9ACTN</name>
<reference evidence="5" key="2">
    <citation type="submission" date="2018-05" db="EMBL/GenBank/DDBJ databases">
        <title>Genome Sequencing of selected type strains of the family Eggerthellaceae.</title>
        <authorList>
            <person name="Danylec N."/>
            <person name="Stoll D.A."/>
            <person name="Doetsch A."/>
            <person name="Huch M."/>
        </authorList>
    </citation>
    <scope>NUCLEOTIDE SEQUENCE [LARGE SCALE GENOMIC DNA]</scope>
    <source>
        <strain evidence="5">DSM 16107</strain>
    </source>
</reference>
<evidence type="ECO:0000313" key="3">
    <source>
        <dbReference type="EMBL" id="RNM42339.1"/>
    </source>
</evidence>
<reference evidence="3" key="3">
    <citation type="journal article" date="2019" name="Microbiol. Resour. Announc.">
        <title>Draft Genome Sequences of Type Strains of Gordonibacter faecihominis, Paraeggerthella hongkongensis, Parvibacter caecicola,Slackia equolifaciens, Slackia faecicanis, and Slackia isoflavoniconvertens.</title>
        <authorList>
            <person name="Danylec N."/>
            <person name="Stoll D.A."/>
            <person name="Dotsch A."/>
            <person name="Huch M."/>
        </authorList>
    </citation>
    <scope>NUCLEOTIDE SEQUENCE</scope>
    <source>
        <strain evidence="3">DSM 16107</strain>
    </source>
</reference>
<dbReference type="RefSeq" id="WP_114544682.1">
    <property type="nucleotide sequence ID" value="NZ_JAJCHC010000001.1"/>
</dbReference>
<proteinExistence type="predicted"/>
<evidence type="ECO:0000313" key="4">
    <source>
        <dbReference type="Proteomes" id="UP000253817"/>
    </source>
</evidence>
<dbReference type="OrthoDB" id="3199619at2"/>
<reference evidence="2 4" key="1">
    <citation type="journal article" date="2018" name="Elife">
        <title>Discovery and characterization of a prevalent human gut bacterial enzyme sufficient for the inactivation of a family of plant toxins.</title>
        <authorList>
            <person name="Koppel N."/>
            <person name="Bisanz J.E."/>
            <person name="Pandelia M.E."/>
            <person name="Turnbaugh P.J."/>
            <person name="Balskus E.P."/>
        </authorList>
    </citation>
    <scope>NUCLEOTIDE SEQUENCE [LARGE SCALE GENOMIC DNA]</scope>
    <source>
        <strain evidence="2 4">DSM 16107</strain>
    </source>
</reference>
<dbReference type="AlphaFoldDB" id="A0A3N0IZC1"/>
<keyword evidence="4" id="KW-1185">Reference proteome</keyword>